<gene>
    <name evidence="5" type="ORF">M513_05783</name>
    <name evidence="6" type="ORF">M514_05783</name>
</gene>
<evidence type="ECO:0000313" key="7">
    <source>
        <dbReference type="Proteomes" id="UP000030764"/>
    </source>
</evidence>
<feature type="domain" description="FLYWCH-type" evidence="4">
    <location>
        <begin position="11"/>
        <end position="72"/>
    </location>
</feature>
<dbReference type="EMBL" id="KL363218">
    <property type="protein sequence ID" value="KFD53302.1"/>
    <property type="molecule type" value="Genomic_DNA"/>
</dbReference>
<evidence type="ECO:0000256" key="2">
    <source>
        <dbReference type="ARBA" id="ARBA00022771"/>
    </source>
</evidence>
<dbReference type="EMBL" id="KL367525">
    <property type="protein sequence ID" value="KFD66387.1"/>
    <property type="molecule type" value="Genomic_DNA"/>
</dbReference>
<organism evidence="5 7">
    <name type="scientific">Trichuris suis</name>
    <name type="common">pig whipworm</name>
    <dbReference type="NCBI Taxonomy" id="68888"/>
    <lineage>
        <taxon>Eukaryota</taxon>
        <taxon>Metazoa</taxon>
        <taxon>Ecdysozoa</taxon>
        <taxon>Nematoda</taxon>
        <taxon>Enoplea</taxon>
        <taxon>Dorylaimia</taxon>
        <taxon>Trichinellida</taxon>
        <taxon>Trichuridae</taxon>
        <taxon>Trichuris</taxon>
    </lineage>
</organism>
<dbReference type="InterPro" id="IPR007588">
    <property type="entry name" value="Znf_FLYWCH"/>
</dbReference>
<keyword evidence="3" id="KW-0862">Zinc</keyword>
<evidence type="ECO:0000259" key="4">
    <source>
        <dbReference type="Pfam" id="PF04500"/>
    </source>
</evidence>
<accession>A0A085M7V6</accession>
<evidence type="ECO:0000256" key="1">
    <source>
        <dbReference type="ARBA" id="ARBA00022723"/>
    </source>
</evidence>
<keyword evidence="1" id="KW-0479">Metal-binding</keyword>
<name>A0A085M7V6_9BILA</name>
<dbReference type="Proteomes" id="UP000030764">
    <property type="component" value="Unassembled WGS sequence"/>
</dbReference>
<keyword evidence="2" id="KW-0863">Zinc-finger</keyword>
<keyword evidence="7" id="KW-1185">Reference proteome</keyword>
<proteinExistence type="predicted"/>
<dbReference type="Proteomes" id="UP000030758">
    <property type="component" value="Unassembled WGS sequence"/>
</dbReference>
<dbReference type="AlphaFoldDB" id="A0A085M7V6"/>
<protein>
    <recommendedName>
        <fullName evidence="4">FLYWCH-type domain-containing protein</fullName>
    </recommendedName>
</protein>
<sequence>MAGAEVDTQRVSSNRNHEKLAYNGYLYCLDKMNSAGTVKFWRCDRSYMEHFKAVHTTAATGDVIKEVSPHCHGGEADRINVTIVRGEAKRRAEETMETPAMILNEVYTGASVSTMGQMPTEDAMKKMIQRRRTTSEDAGLCLIADDGTS</sequence>
<dbReference type="Pfam" id="PF04500">
    <property type="entry name" value="FLYWCH"/>
    <property type="match status" value="1"/>
</dbReference>
<evidence type="ECO:0000313" key="5">
    <source>
        <dbReference type="EMBL" id="KFD53302.1"/>
    </source>
</evidence>
<dbReference type="GO" id="GO:0008270">
    <property type="term" value="F:zinc ion binding"/>
    <property type="evidence" value="ECO:0007669"/>
    <property type="project" value="UniProtKB-KW"/>
</dbReference>
<reference evidence="5 7" key="1">
    <citation type="journal article" date="2014" name="Nat. Genet.">
        <title>Genome and transcriptome of the porcine whipworm Trichuris suis.</title>
        <authorList>
            <person name="Jex A.R."/>
            <person name="Nejsum P."/>
            <person name="Schwarz E.M."/>
            <person name="Hu L."/>
            <person name="Young N.D."/>
            <person name="Hall R.S."/>
            <person name="Korhonen P.K."/>
            <person name="Liao S."/>
            <person name="Thamsborg S."/>
            <person name="Xia J."/>
            <person name="Xu P."/>
            <person name="Wang S."/>
            <person name="Scheerlinck J.P."/>
            <person name="Hofmann A."/>
            <person name="Sternberg P.W."/>
            <person name="Wang J."/>
            <person name="Gasser R.B."/>
        </authorList>
    </citation>
    <scope>NUCLEOTIDE SEQUENCE [LARGE SCALE GENOMIC DNA]</scope>
    <source>
        <strain evidence="6">DCEP-RM93F</strain>
        <strain evidence="5">DCEP-RM93M</strain>
    </source>
</reference>
<dbReference type="Gene3D" id="2.20.25.240">
    <property type="match status" value="1"/>
</dbReference>
<evidence type="ECO:0000313" key="6">
    <source>
        <dbReference type="EMBL" id="KFD66387.1"/>
    </source>
</evidence>
<evidence type="ECO:0000256" key="3">
    <source>
        <dbReference type="ARBA" id="ARBA00022833"/>
    </source>
</evidence>